<organism evidence="1 2">
    <name type="scientific">Microbacterium nanhaiense</name>
    <dbReference type="NCBI Taxonomy" id="1301026"/>
    <lineage>
        <taxon>Bacteria</taxon>
        <taxon>Bacillati</taxon>
        <taxon>Actinomycetota</taxon>
        <taxon>Actinomycetes</taxon>
        <taxon>Micrococcales</taxon>
        <taxon>Microbacteriaceae</taxon>
        <taxon>Microbacterium</taxon>
    </lineage>
</organism>
<comment type="caution">
    <text evidence="1">The sequence shown here is derived from an EMBL/GenBank/DDBJ whole genome shotgun (WGS) entry which is preliminary data.</text>
</comment>
<accession>A0ABQ2MY25</accession>
<sequence length="275" mass="29733">MATFSDPAADAGDASEAFRGLAHASRQFAHPSDMYKVIGDLLASARSLQQVLDQLAETHVALRTRAADDHGDPVTGTRDAFTAADHLREAAKLVSQVEDRLDSASQAAGRIAWHRSPVAPIAAHRWVSIVFMDGEDADEVLDMIDRDGVRAGIRHLEQWDFGDETTGAAMENGHVYDETPRTELDREVDDGEYRLTYSAAAGHVALYRRHTIPVPDEVDIELLERAPAAPGLSGLARNAGGLTPATLSLGTQSTTAPWFEHPGIAQLKRERGLGL</sequence>
<dbReference type="RefSeq" id="WP_188699695.1">
    <property type="nucleotide sequence ID" value="NZ_BMMQ01000001.1"/>
</dbReference>
<protein>
    <submittedName>
        <fullName evidence="1">Uncharacterized protein</fullName>
    </submittedName>
</protein>
<evidence type="ECO:0000313" key="2">
    <source>
        <dbReference type="Proteomes" id="UP000638043"/>
    </source>
</evidence>
<name>A0ABQ2MY25_9MICO</name>
<evidence type="ECO:0000313" key="1">
    <source>
        <dbReference type="EMBL" id="GGO59817.1"/>
    </source>
</evidence>
<keyword evidence="2" id="KW-1185">Reference proteome</keyword>
<gene>
    <name evidence="1" type="ORF">GCM10010910_03700</name>
</gene>
<dbReference type="EMBL" id="BMMQ01000001">
    <property type="protein sequence ID" value="GGO59817.1"/>
    <property type="molecule type" value="Genomic_DNA"/>
</dbReference>
<dbReference type="Proteomes" id="UP000638043">
    <property type="component" value="Unassembled WGS sequence"/>
</dbReference>
<proteinExistence type="predicted"/>
<reference evidence="2" key="1">
    <citation type="journal article" date="2019" name="Int. J. Syst. Evol. Microbiol.">
        <title>The Global Catalogue of Microorganisms (GCM) 10K type strain sequencing project: providing services to taxonomists for standard genome sequencing and annotation.</title>
        <authorList>
            <consortium name="The Broad Institute Genomics Platform"/>
            <consortium name="The Broad Institute Genome Sequencing Center for Infectious Disease"/>
            <person name="Wu L."/>
            <person name="Ma J."/>
        </authorList>
    </citation>
    <scope>NUCLEOTIDE SEQUENCE [LARGE SCALE GENOMIC DNA]</scope>
    <source>
        <strain evidence="2">CGMCC 4.7181</strain>
    </source>
</reference>